<dbReference type="OrthoDB" id="3260213at2"/>
<name>A0A5C8KYY1_9GAMM</name>
<reference evidence="2 3" key="1">
    <citation type="submission" date="2019-08" db="EMBL/GenBank/DDBJ databases">
        <authorList>
            <person name="Karlyshev A.V."/>
        </authorList>
    </citation>
    <scope>NUCLEOTIDE SEQUENCE [LARGE SCALE GENOMIC DNA]</scope>
    <source>
        <strain evidence="2 3">Alg18-2.2</strain>
    </source>
</reference>
<comment type="caution">
    <text evidence="2">The sequence shown here is derived from an EMBL/GenBank/DDBJ whole genome shotgun (WGS) entry which is preliminary data.</text>
</comment>
<dbReference type="InterPro" id="IPR015943">
    <property type="entry name" value="WD40/YVTN_repeat-like_dom_sf"/>
</dbReference>
<evidence type="ECO:0000313" key="3">
    <source>
        <dbReference type="Proteomes" id="UP000321248"/>
    </source>
</evidence>
<feature type="region of interest" description="Disordered" evidence="1">
    <location>
        <begin position="63"/>
        <end position="103"/>
    </location>
</feature>
<dbReference type="Gene3D" id="2.130.10.10">
    <property type="entry name" value="YVTN repeat-like/Quinoprotein amine dehydrogenase"/>
    <property type="match status" value="1"/>
</dbReference>
<keyword evidence="3" id="KW-1185">Reference proteome</keyword>
<accession>A0A5C8KYY1</accession>
<feature type="region of interest" description="Disordered" evidence="1">
    <location>
        <begin position="115"/>
        <end position="136"/>
    </location>
</feature>
<gene>
    <name evidence="2" type="ORF">FU658_06245</name>
</gene>
<sequence length="494" mass="53157">MPTWSQQPLTWSSAAVTNIAGQTPINATPVPILPAQTVGAHTVPFDYLNFAWAFPSAAPPVVTPPPGPGPAPTPPPPGPTPPPAPTPPPPSPAPLPPGLSVEACAGHYDGGYTPILGQSNVAPDSRPRPAKGEAVTDSAYGTCVVRATDHRNEPTNQFARTPYSRKQAFNADDSRIMVVAGDGTYHLYDGNSLAYIRALPELGGDDGDAQWHPTDPDRLRFFHRNNRMQLSEINVETGTVTTLVDFNNVGLPWSGVTRVWTRWEGAPSHDGRYWCLMAQGSGDTMRGVFTYDLQTQSVVGTRSMSARPDHVSMSASGRHCVVSHVRANGGTTSYSRDFSSSRHLHAASEHSDLALSKAGEDLYVFVDYDTDGSLKMINLDTGAHTSMFSTYIGGTATGYHISARNSQVPGWVLLSTYGSSGNWLSQKLMAVELKANPTIINLGHHRSSANSYWSTPVATVNNDFTRVMYNSNWGSSSDGDIEAYMLQLPHGLVE</sequence>
<dbReference type="SUPFAM" id="SSF69304">
    <property type="entry name" value="Tricorn protease N-terminal domain"/>
    <property type="match status" value="1"/>
</dbReference>
<evidence type="ECO:0000256" key="1">
    <source>
        <dbReference type="SAM" id="MobiDB-lite"/>
    </source>
</evidence>
<proteinExistence type="predicted"/>
<dbReference type="RefSeq" id="WP_147891296.1">
    <property type="nucleotide sequence ID" value="NZ_VRTS01000003.1"/>
</dbReference>
<dbReference type="EMBL" id="VRTS01000003">
    <property type="protein sequence ID" value="TXK64485.1"/>
    <property type="molecule type" value="Genomic_DNA"/>
</dbReference>
<protein>
    <submittedName>
        <fullName evidence="2">Uncharacterized protein</fullName>
    </submittedName>
</protein>
<evidence type="ECO:0000313" key="2">
    <source>
        <dbReference type="EMBL" id="TXK64485.1"/>
    </source>
</evidence>
<dbReference type="Proteomes" id="UP000321248">
    <property type="component" value="Unassembled WGS sequence"/>
</dbReference>
<organism evidence="2 3">
    <name type="scientific">Alkalisalibacterium limincola</name>
    <dbReference type="NCBI Taxonomy" id="2699169"/>
    <lineage>
        <taxon>Bacteria</taxon>
        <taxon>Pseudomonadati</taxon>
        <taxon>Pseudomonadota</taxon>
        <taxon>Gammaproteobacteria</taxon>
        <taxon>Lysobacterales</taxon>
        <taxon>Lysobacteraceae</taxon>
        <taxon>Alkalisalibacterium</taxon>
    </lineage>
</organism>
<dbReference type="AlphaFoldDB" id="A0A5C8KYY1"/>
<feature type="compositionally biased region" description="Pro residues" evidence="1">
    <location>
        <begin position="63"/>
        <end position="97"/>
    </location>
</feature>